<evidence type="ECO:0000256" key="1">
    <source>
        <dbReference type="ARBA" id="ARBA00004173"/>
    </source>
</evidence>
<gene>
    <name evidence="10" type="primary">WBGene00111386</name>
</gene>
<evidence type="ECO:0000256" key="9">
    <source>
        <dbReference type="ARBA" id="ARBA00029803"/>
    </source>
</evidence>
<dbReference type="PROSITE" id="PS51675">
    <property type="entry name" value="SAM_MT_TRM10"/>
    <property type="match status" value="1"/>
</dbReference>
<dbReference type="InterPro" id="IPR002738">
    <property type="entry name" value="RNase_P_p30"/>
</dbReference>
<reference evidence="11" key="1">
    <citation type="journal article" date="2008" name="Nat. Genet.">
        <title>The Pristionchus pacificus genome provides a unique perspective on nematode lifestyle and parasitism.</title>
        <authorList>
            <person name="Dieterich C."/>
            <person name="Clifton S.W."/>
            <person name="Schuster L.N."/>
            <person name="Chinwalla A."/>
            <person name="Delehaunty K."/>
            <person name="Dinkelacker I."/>
            <person name="Fulton L."/>
            <person name="Fulton R."/>
            <person name="Godfrey J."/>
            <person name="Minx P."/>
            <person name="Mitreva M."/>
            <person name="Roeseler W."/>
            <person name="Tian H."/>
            <person name="Witte H."/>
            <person name="Yang S.P."/>
            <person name="Wilson R.K."/>
            <person name="Sommer R.J."/>
        </authorList>
    </citation>
    <scope>NUCLEOTIDE SEQUENCE [LARGE SCALE GENOMIC DNA]</scope>
    <source>
        <strain evidence="11">PS312</strain>
    </source>
</reference>
<dbReference type="PANTHER" id="PTHR13563:SF5">
    <property type="entry name" value="TRNA METHYLTRANSFERASE 10 HOMOLOG C"/>
    <property type="match status" value="1"/>
</dbReference>
<dbReference type="InterPro" id="IPR025812">
    <property type="entry name" value="Trm10_C_MTase_dom"/>
</dbReference>
<evidence type="ECO:0000256" key="8">
    <source>
        <dbReference type="ARBA" id="ARBA00023128"/>
    </source>
</evidence>
<dbReference type="FunFam" id="3.40.1280.30:FF:000010">
    <property type="entry name" value="Protein CBG14899"/>
    <property type="match status" value="1"/>
</dbReference>
<keyword evidence="2" id="KW-0489">Methyltransferase</keyword>
<dbReference type="InterPro" id="IPR028564">
    <property type="entry name" value="MT_TRM10-typ"/>
</dbReference>
<keyword evidence="8" id="KW-0496">Mitochondrion</keyword>
<dbReference type="Proteomes" id="UP000005239">
    <property type="component" value="Unassembled WGS sequence"/>
</dbReference>
<dbReference type="GO" id="GO:0005634">
    <property type="term" value="C:nucleus"/>
    <property type="evidence" value="ECO:0000318"/>
    <property type="project" value="GO_Central"/>
</dbReference>
<evidence type="ECO:0000256" key="5">
    <source>
        <dbReference type="ARBA" id="ARBA00022694"/>
    </source>
</evidence>
<keyword evidence="7" id="KW-0175">Coiled coil</keyword>
<evidence type="ECO:0000256" key="7">
    <source>
        <dbReference type="ARBA" id="ARBA00023054"/>
    </source>
</evidence>
<dbReference type="InterPro" id="IPR038459">
    <property type="entry name" value="MT_TRM10-typ_sf"/>
</dbReference>
<dbReference type="GO" id="GO:0008168">
    <property type="term" value="F:methyltransferase activity"/>
    <property type="evidence" value="ECO:0007669"/>
    <property type="project" value="UniProtKB-KW"/>
</dbReference>
<dbReference type="EnsemblMetazoa" id="PPA21832.1">
    <property type="protein sequence ID" value="PPA21832.1"/>
    <property type="gene ID" value="WBGene00111386"/>
</dbReference>
<dbReference type="Gene3D" id="3.40.1280.30">
    <property type="match status" value="1"/>
</dbReference>
<dbReference type="Pfam" id="PF01876">
    <property type="entry name" value="RNase_P_p30"/>
    <property type="match status" value="1"/>
</dbReference>
<dbReference type="AlphaFoldDB" id="A0A2A6D0M2"/>
<evidence type="ECO:0000313" key="10">
    <source>
        <dbReference type="EnsemblMetazoa" id="PPA21832.1"/>
    </source>
</evidence>
<dbReference type="GO" id="GO:0032259">
    <property type="term" value="P:methylation"/>
    <property type="evidence" value="ECO:0007669"/>
    <property type="project" value="UniProtKB-KW"/>
</dbReference>
<name>A0A2A6D0M2_PRIPA</name>
<organism evidence="10 11">
    <name type="scientific">Pristionchus pacificus</name>
    <name type="common">Parasitic nematode worm</name>
    <dbReference type="NCBI Taxonomy" id="54126"/>
    <lineage>
        <taxon>Eukaryota</taxon>
        <taxon>Metazoa</taxon>
        <taxon>Ecdysozoa</taxon>
        <taxon>Nematoda</taxon>
        <taxon>Chromadorea</taxon>
        <taxon>Rhabditida</taxon>
        <taxon>Rhabditina</taxon>
        <taxon>Diplogasteromorpha</taxon>
        <taxon>Diplogasteroidea</taxon>
        <taxon>Neodiplogasteridae</taxon>
        <taxon>Pristionchus</taxon>
    </lineage>
</organism>
<evidence type="ECO:0000256" key="3">
    <source>
        <dbReference type="ARBA" id="ARBA00022679"/>
    </source>
</evidence>
<evidence type="ECO:0000256" key="6">
    <source>
        <dbReference type="ARBA" id="ARBA00022946"/>
    </source>
</evidence>
<dbReference type="InterPro" id="IPR016195">
    <property type="entry name" value="Pol/histidinol_Pase-like"/>
</dbReference>
<evidence type="ECO:0000256" key="4">
    <source>
        <dbReference type="ARBA" id="ARBA00022691"/>
    </source>
</evidence>
<accession>A0A8R1UFD4</accession>
<keyword evidence="11" id="KW-1185">Reference proteome</keyword>
<protein>
    <recommendedName>
        <fullName evidence="9">RNA (guanine-9-)-methyltransferase domain-containing protein 1</fullName>
    </recommendedName>
</protein>
<dbReference type="GO" id="GO:0097745">
    <property type="term" value="P:mitochondrial tRNA 5'-end processing"/>
    <property type="evidence" value="ECO:0000318"/>
    <property type="project" value="GO_Central"/>
</dbReference>
<dbReference type="CDD" id="cd18102">
    <property type="entry name" value="Trm10_MRRP1"/>
    <property type="match status" value="1"/>
</dbReference>
<keyword evidence="4" id="KW-0949">S-adenosyl-L-methionine</keyword>
<dbReference type="GO" id="GO:0005739">
    <property type="term" value="C:mitochondrion"/>
    <property type="evidence" value="ECO:0000318"/>
    <property type="project" value="GO_Central"/>
</dbReference>
<dbReference type="SUPFAM" id="SSF89550">
    <property type="entry name" value="PHP domain-like"/>
    <property type="match status" value="1"/>
</dbReference>
<dbReference type="Gene3D" id="3.20.20.140">
    <property type="entry name" value="Metal-dependent hydrolases"/>
    <property type="match status" value="1"/>
</dbReference>
<proteinExistence type="predicted"/>
<dbReference type="GO" id="GO:0000049">
    <property type="term" value="F:tRNA binding"/>
    <property type="evidence" value="ECO:0000318"/>
    <property type="project" value="GO_Central"/>
</dbReference>
<sequence>MTDSAADAASCSKKEGITTECGSTLLTPSCRSFEYAEMNLRHSGNAERTTALVKRAVRMGYDSVVINIDIGDLFQSNTEDESQPPPSKKAKKKCGAGRASEAAPIPDPFLVDENMLQLTALTSAGKRFRQYSRLTVTLADTSFVHQFFHSPQLKKYDLVAIRPDNEQIFTTLTRKTEFFDIITFDQEAGKVHWLHGGGKSKQVQQIADEGVGFEFCYGEALKDSITRRQSEDEDVEVLSNGRSLLSTTKGKKSFFSSGATDIMDIRAPVDAMNLLVLYGVKSGKAKPHLSDFPREVLLRAEAKRTLKGAIAVTSKEELTGMTNERSHLISVDLSNLGLFGTEEMRIFYIEWTKRRRRRRREDVIEELIECLVIGYDRSEREYGVEGEDTVVNWVRDMIRRRKRTGHLRDSSRLPQYIHRERRTEKGKEETNERKMRYDRDPSTERMMRRRIRFHLALSHSKLHYPDSYPFPNSSFRLKRRVPPKVKKEVKEEEKMDESGIPKSLKSEKSVDKIRKEIELYSALSDYYPIKPLNEDAWRILISCESLKQRIDHVKFLRLNEIKAEKDKERKELARQERIRENQLSDSPSYSPSLVFLRVSAEREQYQRVAAALRTERGIEPVPRLVIDCRFLPLLSPRGANLTAKQIQFVISENRDRSIPWPITLARFDESTDEIKRLKRKNIPILESASIDAIPDVSEKNVRDLFPSFSCVYLSPDGKKELEEIEEDKVYIIGGIVDRVTERGIPKRASKEAADEEGIKSFRLPINRYVKWQSGSRFLTLNAVIGILQDVYDRGGKGEEAWSEAMKRNIPARNVRGAEEKNEIGRIHHSRIREYDRQIREIIQKEATQTRIKPDLLQLERRIFDLSFLVEFYYYDKADGKRIRQLVDQHLRSQEIKRTGSCVRPIHFSAATNL</sequence>
<evidence type="ECO:0000256" key="2">
    <source>
        <dbReference type="ARBA" id="ARBA00022603"/>
    </source>
</evidence>
<dbReference type="GO" id="GO:0070131">
    <property type="term" value="P:positive regulation of mitochondrial translation"/>
    <property type="evidence" value="ECO:0000318"/>
    <property type="project" value="GO_Central"/>
</dbReference>
<keyword evidence="5" id="KW-0819">tRNA processing</keyword>
<accession>A0A2A6D0M2</accession>
<dbReference type="GO" id="GO:0005654">
    <property type="term" value="C:nucleoplasm"/>
    <property type="evidence" value="ECO:0000318"/>
    <property type="project" value="GO_Central"/>
</dbReference>
<keyword evidence="3" id="KW-0808">Transferase</keyword>
<keyword evidence="6" id="KW-0809">Transit peptide</keyword>
<comment type="subcellular location">
    <subcellularLocation>
        <location evidence="1">Mitochondrion</location>
    </subcellularLocation>
</comment>
<evidence type="ECO:0000313" key="11">
    <source>
        <dbReference type="Proteomes" id="UP000005239"/>
    </source>
</evidence>
<dbReference type="PANTHER" id="PTHR13563">
    <property type="entry name" value="TRNA (GUANINE-9-) METHYLTRANSFERASE"/>
    <property type="match status" value="1"/>
</dbReference>
<reference evidence="10" key="2">
    <citation type="submission" date="2022-06" db="UniProtKB">
        <authorList>
            <consortium name="EnsemblMetazoa"/>
        </authorList>
    </citation>
    <scope>IDENTIFICATION</scope>
    <source>
        <strain evidence="10">PS312</strain>
    </source>
</reference>
<dbReference type="InterPro" id="IPR007356">
    <property type="entry name" value="tRNA_m1G_MeTrfase_euk"/>
</dbReference>